<keyword evidence="10" id="KW-1185">Reference proteome</keyword>
<evidence type="ECO:0000256" key="2">
    <source>
        <dbReference type="ARBA" id="ARBA00008816"/>
    </source>
</evidence>
<dbReference type="PANTHER" id="PTHR10165:SF154">
    <property type="entry name" value="PAP2 DOMAIN PROTEIN (AFU_ORTHOLOGUE AFUA_1G09730)"/>
    <property type="match status" value="1"/>
</dbReference>
<feature type="transmembrane region" description="Helical" evidence="7">
    <location>
        <begin position="164"/>
        <end position="183"/>
    </location>
</feature>
<comment type="caution">
    <text evidence="9">The sequence shown here is derived from an EMBL/GenBank/DDBJ whole genome shotgun (WGS) entry which is preliminary data.</text>
</comment>
<dbReference type="InterPro" id="IPR000326">
    <property type="entry name" value="PAP2/HPO"/>
</dbReference>
<evidence type="ECO:0000259" key="8">
    <source>
        <dbReference type="Pfam" id="PF01569"/>
    </source>
</evidence>
<dbReference type="InterPro" id="IPR036938">
    <property type="entry name" value="PAP2/HPO_sf"/>
</dbReference>
<dbReference type="GO" id="GO:0016020">
    <property type="term" value="C:membrane"/>
    <property type="evidence" value="ECO:0007669"/>
    <property type="project" value="UniProtKB-SubCell"/>
</dbReference>
<dbReference type="GO" id="GO:0006644">
    <property type="term" value="P:phospholipid metabolic process"/>
    <property type="evidence" value="ECO:0007669"/>
    <property type="project" value="InterPro"/>
</dbReference>
<dbReference type="GO" id="GO:0046839">
    <property type="term" value="P:phospholipid dephosphorylation"/>
    <property type="evidence" value="ECO:0007669"/>
    <property type="project" value="TreeGrafter"/>
</dbReference>
<evidence type="ECO:0000256" key="1">
    <source>
        <dbReference type="ARBA" id="ARBA00004141"/>
    </source>
</evidence>
<dbReference type="PANTHER" id="PTHR10165">
    <property type="entry name" value="LIPID PHOSPHATE PHOSPHATASE"/>
    <property type="match status" value="1"/>
</dbReference>
<feature type="region of interest" description="Disordered" evidence="6">
    <location>
        <begin position="305"/>
        <end position="327"/>
    </location>
</feature>
<evidence type="ECO:0000256" key="4">
    <source>
        <dbReference type="ARBA" id="ARBA00022989"/>
    </source>
</evidence>
<dbReference type="Pfam" id="PF01569">
    <property type="entry name" value="PAP2"/>
    <property type="match status" value="1"/>
</dbReference>
<dbReference type="InterPro" id="IPR043216">
    <property type="entry name" value="PAP-like"/>
</dbReference>
<comment type="subcellular location">
    <subcellularLocation>
        <location evidence="1">Membrane</location>
        <topology evidence="1">Multi-pass membrane protein</topology>
    </subcellularLocation>
</comment>
<gene>
    <name evidence="9" type="ORF">VSDG_02214</name>
</gene>
<dbReference type="Proteomes" id="UP000284375">
    <property type="component" value="Unassembled WGS sequence"/>
</dbReference>
<feature type="transmembrane region" description="Helical" evidence="7">
    <location>
        <begin position="122"/>
        <end position="144"/>
    </location>
</feature>
<feature type="domain" description="Phosphatidic acid phosphatase type 2/haloperoxidase" evidence="8">
    <location>
        <begin position="170"/>
        <end position="394"/>
    </location>
</feature>
<name>A0A423WEH3_CYTCH</name>
<reference evidence="9 10" key="1">
    <citation type="submission" date="2015-09" db="EMBL/GenBank/DDBJ databases">
        <title>Host preference determinants of Valsa canker pathogens revealed by comparative genomics.</title>
        <authorList>
            <person name="Yin Z."/>
            <person name="Huang L."/>
        </authorList>
    </citation>
    <scope>NUCLEOTIDE SEQUENCE [LARGE SCALE GENOMIC DNA]</scope>
    <source>
        <strain evidence="9 10">YSFL</strain>
    </source>
</reference>
<evidence type="ECO:0000256" key="3">
    <source>
        <dbReference type="ARBA" id="ARBA00022692"/>
    </source>
</evidence>
<dbReference type="GO" id="GO:0008195">
    <property type="term" value="F:phosphatidate phosphatase activity"/>
    <property type="evidence" value="ECO:0007669"/>
    <property type="project" value="TreeGrafter"/>
</dbReference>
<feature type="transmembrane region" description="Helical" evidence="7">
    <location>
        <begin position="344"/>
        <end position="363"/>
    </location>
</feature>
<evidence type="ECO:0000256" key="6">
    <source>
        <dbReference type="SAM" id="MobiDB-lite"/>
    </source>
</evidence>
<feature type="transmembrane region" description="Helical" evidence="7">
    <location>
        <begin position="69"/>
        <end position="92"/>
    </location>
</feature>
<evidence type="ECO:0000256" key="7">
    <source>
        <dbReference type="SAM" id="Phobius"/>
    </source>
</evidence>
<dbReference type="EMBL" id="LJZO01000006">
    <property type="protein sequence ID" value="ROW01673.1"/>
    <property type="molecule type" value="Genomic_DNA"/>
</dbReference>
<dbReference type="CDD" id="cd03390">
    <property type="entry name" value="PAP2_containing_1_like"/>
    <property type="match status" value="1"/>
</dbReference>
<feature type="transmembrane region" description="Helical" evidence="7">
    <location>
        <begin position="260"/>
        <end position="283"/>
    </location>
</feature>
<dbReference type="SUPFAM" id="SSF48317">
    <property type="entry name" value="Acid phosphatase/Vanadium-dependent haloperoxidase"/>
    <property type="match status" value="2"/>
</dbReference>
<evidence type="ECO:0000313" key="9">
    <source>
        <dbReference type="EMBL" id="ROW01673.1"/>
    </source>
</evidence>
<keyword evidence="3 7" id="KW-0812">Transmembrane</keyword>
<feature type="transmembrane region" description="Helical" evidence="7">
    <location>
        <begin position="375"/>
        <end position="393"/>
    </location>
</feature>
<keyword evidence="5 7" id="KW-0472">Membrane</keyword>
<dbReference type="Gene3D" id="1.20.144.10">
    <property type="entry name" value="Phosphatidic acid phosphatase type 2/haloperoxidase"/>
    <property type="match status" value="1"/>
</dbReference>
<dbReference type="STRING" id="252740.A0A423WEH3"/>
<dbReference type="OrthoDB" id="8907274at2759"/>
<evidence type="ECO:0000313" key="10">
    <source>
        <dbReference type="Proteomes" id="UP000284375"/>
    </source>
</evidence>
<comment type="similarity">
    <text evidence="2">Belongs to the PA-phosphatase related phosphoesterase family.</text>
</comment>
<feature type="compositionally biased region" description="Basic and acidic residues" evidence="6">
    <location>
        <begin position="306"/>
        <end position="316"/>
    </location>
</feature>
<evidence type="ECO:0000256" key="5">
    <source>
        <dbReference type="ARBA" id="ARBA00023136"/>
    </source>
</evidence>
<proteinExistence type="inferred from homology"/>
<keyword evidence="4 7" id="KW-1133">Transmembrane helix</keyword>
<organism evidence="9 10">
    <name type="scientific">Cytospora chrysosperma</name>
    <name type="common">Cytospora canker fungus</name>
    <name type="synonym">Sphaeria chrysosperma</name>
    <dbReference type="NCBI Taxonomy" id="252740"/>
    <lineage>
        <taxon>Eukaryota</taxon>
        <taxon>Fungi</taxon>
        <taxon>Dikarya</taxon>
        <taxon>Ascomycota</taxon>
        <taxon>Pezizomycotina</taxon>
        <taxon>Sordariomycetes</taxon>
        <taxon>Sordariomycetidae</taxon>
        <taxon>Diaporthales</taxon>
        <taxon>Cytosporaceae</taxon>
        <taxon>Cytospora</taxon>
    </lineage>
</organism>
<accession>A0A423WEH3</accession>
<dbReference type="AlphaFoldDB" id="A0A423WEH3"/>
<sequence length="475" mass="52655">MTEEDTNGSVPLIPLQNRHQYSQVRDNHHFDSDIDLDTSYPGPAYLPNMSRSHIAAQARPRRQSTRSQVMVAASYVFDWVIILVILGVSFYMGNHPPNKRPFFLEDPNISFPFTEEEAVPSWLLMLCNSVIPVVVVFVIALIFVPGNTVPKGTPTSLLWKRRLWELHVGWLGLALSLASAWFITNGMKNLFGKPRPDLLSRCNPDIENFSKYVVGGENLAGGFQRLVSAAICQGMTDRDDAHELLEDGFRSYPSGHASSAAAGLIYLSLFISSKFAITFPFLASAPGNSPATHFSAFPSRQPRASAQRDQELEAPHNDPATSRMLSEHNTELASARRQAAAPPIYLLIFATAPFFTAIFIASSRWFDFRHHGFDILFGFLIGTVCAFFAFRWYHLPMSQGAGWAWGPRCSDKAFWAGVGSFSYALDWEKFDDELPVDAQGAMEEGAAAKIRTTDSTASGGVYGLDGEAESRRRVL</sequence>
<protein>
    <recommendedName>
        <fullName evidence="8">Phosphatidic acid phosphatase type 2/haloperoxidase domain-containing protein</fullName>
    </recommendedName>
</protein>